<comment type="caution">
    <text evidence="2">The sequence shown here is derived from an EMBL/GenBank/DDBJ whole genome shotgun (WGS) entry which is preliminary data.</text>
</comment>
<proteinExistence type="predicted"/>
<dbReference type="EMBL" id="BOOY01000036">
    <property type="protein sequence ID" value="GIJ05739.1"/>
    <property type="molecule type" value="Genomic_DNA"/>
</dbReference>
<keyword evidence="3" id="KW-1185">Reference proteome</keyword>
<protein>
    <submittedName>
        <fullName evidence="2">Uncharacterized protein</fullName>
    </submittedName>
</protein>
<feature type="compositionally biased region" description="Gly residues" evidence="1">
    <location>
        <begin position="9"/>
        <end position="19"/>
    </location>
</feature>
<feature type="region of interest" description="Disordered" evidence="1">
    <location>
        <begin position="1"/>
        <end position="58"/>
    </location>
</feature>
<evidence type="ECO:0000256" key="1">
    <source>
        <dbReference type="SAM" id="MobiDB-lite"/>
    </source>
</evidence>
<evidence type="ECO:0000313" key="2">
    <source>
        <dbReference type="EMBL" id="GIJ05739.1"/>
    </source>
</evidence>
<organism evidence="2 3">
    <name type="scientific">Spirilliplanes yamanashiensis</name>
    <dbReference type="NCBI Taxonomy" id="42233"/>
    <lineage>
        <taxon>Bacteria</taxon>
        <taxon>Bacillati</taxon>
        <taxon>Actinomycetota</taxon>
        <taxon>Actinomycetes</taxon>
        <taxon>Micromonosporales</taxon>
        <taxon>Micromonosporaceae</taxon>
        <taxon>Spirilliplanes</taxon>
    </lineage>
</organism>
<feature type="region of interest" description="Disordered" evidence="1">
    <location>
        <begin position="92"/>
        <end position="116"/>
    </location>
</feature>
<gene>
    <name evidence="2" type="ORF">Sya03_50910</name>
</gene>
<evidence type="ECO:0000313" key="3">
    <source>
        <dbReference type="Proteomes" id="UP000652013"/>
    </source>
</evidence>
<dbReference type="AlphaFoldDB" id="A0A8J3YD65"/>
<dbReference type="Proteomes" id="UP000652013">
    <property type="component" value="Unassembled WGS sequence"/>
</dbReference>
<reference evidence="2" key="1">
    <citation type="submission" date="2021-01" db="EMBL/GenBank/DDBJ databases">
        <title>Whole genome shotgun sequence of Spirilliplanes yamanashiensis NBRC 15828.</title>
        <authorList>
            <person name="Komaki H."/>
            <person name="Tamura T."/>
        </authorList>
    </citation>
    <scope>NUCLEOTIDE SEQUENCE</scope>
    <source>
        <strain evidence="2">NBRC 15828</strain>
    </source>
</reference>
<accession>A0A8J3YD65</accession>
<name>A0A8J3YD65_9ACTN</name>
<sequence length="116" mass="11357">MVPDCGLSGWVGCGSGPAGHGTSAGTSDGGPAAAVPGPPPEGGGDEGHGRAVGGGALHSRHATLSAVLPVSHSEHVQAAIAGPFRRADPLYRSAFPHTPARPRPGYADPPVGTVRS</sequence>